<keyword evidence="3" id="KW-1185">Reference proteome</keyword>
<proteinExistence type="predicted"/>
<organism evidence="2 3">
    <name type="scientific">Rhypophila decipiens</name>
    <dbReference type="NCBI Taxonomy" id="261697"/>
    <lineage>
        <taxon>Eukaryota</taxon>
        <taxon>Fungi</taxon>
        <taxon>Dikarya</taxon>
        <taxon>Ascomycota</taxon>
        <taxon>Pezizomycotina</taxon>
        <taxon>Sordariomycetes</taxon>
        <taxon>Sordariomycetidae</taxon>
        <taxon>Sordariales</taxon>
        <taxon>Naviculisporaceae</taxon>
        <taxon>Rhypophila</taxon>
    </lineage>
</organism>
<feature type="compositionally biased region" description="Basic and acidic residues" evidence="1">
    <location>
        <begin position="299"/>
        <end position="308"/>
    </location>
</feature>
<evidence type="ECO:0000313" key="3">
    <source>
        <dbReference type="Proteomes" id="UP001301769"/>
    </source>
</evidence>
<feature type="compositionally biased region" description="Polar residues" evidence="1">
    <location>
        <begin position="46"/>
        <end position="57"/>
    </location>
</feature>
<sequence>MADSGPFRNTGRKGLRKKPPVKYNEDYSPELLPYETDPVSPPLPSLLNTVQENQFQDPQARRRSRSRGRTGRGQPPTPGDPRRPSGSYGFDPDQFESEEAQFAEMNNLEGEFRFGRRALESPDQYKFSSTYVPEDFEDSENADFEREVHVETVNGELVARVTENGGSPKYYEVGPDGTILGLRRLSSIGRKKSKERSRRAFEVPDDSDHDSDELYAQPGPSKPRFQTVQAYMNRPKDQTFQKHLKDSKDQTIQKYYKQTEPKKNWLPNWLHGPEVEKMANSNLGLFGFTKPSRASKKKVAGEKARSESKPTTTTRTPRRRSSSSRPRAFRGWLAPFRDLHEYLTAWLPWWWLRVPAALYLLDKWVWNAYLVIDPFKDQFGDEPSYLVLGVNTVLLTLLLRLDRPFL</sequence>
<feature type="region of interest" description="Disordered" evidence="1">
    <location>
        <begin position="188"/>
        <end position="224"/>
    </location>
</feature>
<feature type="compositionally biased region" description="Basic residues" evidence="1">
    <location>
        <begin position="10"/>
        <end position="20"/>
    </location>
</feature>
<reference evidence="2" key="2">
    <citation type="submission" date="2023-05" db="EMBL/GenBank/DDBJ databases">
        <authorList>
            <consortium name="Lawrence Berkeley National Laboratory"/>
            <person name="Steindorff A."/>
            <person name="Hensen N."/>
            <person name="Bonometti L."/>
            <person name="Westerberg I."/>
            <person name="Brannstrom I.O."/>
            <person name="Guillou S."/>
            <person name="Cros-Aarteil S."/>
            <person name="Calhoun S."/>
            <person name="Haridas S."/>
            <person name="Kuo A."/>
            <person name="Mondo S."/>
            <person name="Pangilinan J."/>
            <person name="Riley R."/>
            <person name="Labutti K."/>
            <person name="Andreopoulos B."/>
            <person name="Lipzen A."/>
            <person name="Chen C."/>
            <person name="Yanf M."/>
            <person name="Daum C."/>
            <person name="Ng V."/>
            <person name="Clum A."/>
            <person name="Ohm R."/>
            <person name="Martin F."/>
            <person name="Silar P."/>
            <person name="Natvig D."/>
            <person name="Lalanne C."/>
            <person name="Gautier V."/>
            <person name="Ament-Velasquez S.L."/>
            <person name="Kruys A."/>
            <person name="Hutchinson M.I."/>
            <person name="Powell A.J."/>
            <person name="Barry K."/>
            <person name="Miller A.N."/>
            <person name="Grigoriev I.V."/>
            <person name="Debuchy R."/>
            <person name="Gladieux P."/>
            <person name="Thoren M.H."/>
            <person name="Johannesson H."/>
        </authorList>
    </citation>
    <scope>NUCLEOTIDE SEQUENCE</scope>
    <source>
        <strain evidence="2">PSN293</strain>
    </source>
</reference>
<name>A0AAN7BA10_9PEZI</name>
<dbReference type="Proteomes" id="UP001301769">
    <property type="component" value="Unassembled WGS sequence"/>
</dbReference>
<dbReference type="EMBL" id="MU858107">
    <property type="protein sequence ID" value="KAK4213520.1"/>
    <property type="molecule type" value="Genomic_DNA"/>
</dbReference>
<protein>
    <submittedName>
        <fullName evidence="2">Uncharacterized protein</fullName>
    </submittedName>
</protein>
<accession>A0AAN7BA10</accession>
<feature type="region of interest" description="Disordered" evidence="1">
    <location>
        <begin position="1"/>
        <end position="96"/>
    </location>
</feature>
<evidence type="ECO:0000256" key="1">
    <source>
        <dbReference type="SAM" id="MobiDB-lite"/>
    </source>
</evidence>
<feature type="compositionally biased region" description="Acidic residues" evidence="1">
    <location>
        <begin position="203"/>
        <end position="213"/>
    </location>
</feature>
<dbReference type="AlphaFoldDB" id="A0AAN7BA10"/>
<feature type="region of interest" description="Disordered" evidence="1">
    <location>
        <begin position="294"/>
        <end position="325"/>
    </location>
</feature>
<comment type="caution">
    <text evidence="2">The sequence shown here is derived from an EMBL/GenBank/DDBJ whole genome shotgun (WGS) entry which is preliminary data.</text>
</comment>
<gene>
    <name evidence="2" type="ORF">QBC37DRAFT_373899</name>
</gene>
<evidence type="ECO:0000313" key="2">
    <source>
        <dbReference type="EMBL" id="KAK4213520.1"/>
    </source>
</evidence>
<reference evidence="2" key="1">
    <citation type="journal article" date="2023" name="Mol. Phylogenet. Evol.">
        <title>Genome-scale phylogeny and comparative genomics of the fungal order Sordariales.</title>
        <authorList>
            <person name="Hensen N."/>
            <person name="Bonometti L."/>
            <person name="Westerberg I."/>
            <person name="Brannstrom I.O."/>
            <person name="Guillou S."/>
            <person name="Cros-Aarteil S."/>
            <person name="Calhoun S."/>
            <person name="Haridas S."/>
            <person name="Kuo A."/>
            <person name="Mondo S."/>
            <person name="Pangilinan J."/>
            <person name="Riley R."/>
            <person name="LaButti K."/>
            <person name="Andreopoulos B."/>
            <person name="Lipzen A."/>
            <person name="Chen C."/>
            <person name="Yan M."/>
            <person name="Daum C."/>
            <person name="Ng V."/>
            <person name="Clum A."/>
            <person name="Steindorff A."/>
            <person name="Ohm R.A."/>
            <person name="Martin F."/>
            <person name="Silar P."/>
            <person name="Natvig D.O."/>
            <person name="Lalanne C."/>
            <person name="Gautier V."/>
            <person name="Ament-Velasquez S.L."/>
            <person name="Kruys A."/>
            <person name="Hutchinson M.I."/>
            <person name="Powell A.J."/>
            <person name="Barry K."/>
            <person name="Miller A.N."/>
            <person name="Grigoriev I.V."/>
            <person name="Debuchy R."/>
            <person name="Gladieux P."/>
            <person name="Hiltunen Thoren M."/>
            <person name="Johannesson H."/>
        </authorList>
    </citation>
    <scope>NUCLEOTIDE SEQUENCE</scope>
    <source>
        <strain evidence="2">PSN293</strain>
    </source>
</reference>
<feature type="compositionally biased region" description="Basic residues" evidence="1">
    <location>
        <begin position="61"/>
        <end position="70"/>
    </location>
</feature>